<reference evidence="2 3" key="1">
    <citation type="journal article" date="2009" name="PLoS Genet.">
        <title>Alliance of proteomics and genomics to unravel the specificities of Sahara bacterium Deinococcus deserti.</title>
        <authorList>
            <person name="de Groot A."/>
            <person name="Dulermo R."/>
            <person name="Ortet P."/>
            <person name="Blanchard L."/>
            <person name="Guerin P."/>
            <person name="Fernandez B."/>
            <person name="Vacherie B."/>
            <person name="Dossat C."/>
            <person name="Jolivet E."/>
            <person name="Siguier P."/>
            <person name="Chandler M."/>
            <person name="Barakat M."/>
            <person name="Dedieu A."/>
            <person name="Barbe V."/>
            <person name="Heulin T."/>
            <person name="Sommer S."/>
            <person name="Achouak W."/>
            <person name="Armengaud J."/>
        </authorList>
    </citation>
    <scope>NUCLEOTIDE SEQUENCE [LARGE SCALE GENOMIC DNA]</scope>
    <source>
        <strain evidence="3">DSM 17065 / CIP 109153 / LMG 22923 / VCD115</strain>
        <plasmid evidence="3">pDeide1</plasmid>
    </source>
</reference>
<proteinExistence type="predicted"/>
<dbReference type="EMBL" id="CP001115">
    <property type="protein sequence ID" value="ACO47569.1"/>
    <property type="molecule type" value="Genomic_DNA"/>
</dbReference>
<dbReference type="InterPro" id="IPR017946">
    <property type="entry name" value="PLC-like_Pdiesterase_TIM-brl"/>
</dbReference>
<dbReference type="GO" id="GO:0006629">
    <property type="term" value="P:lipid metabolic process"/>
    <property type="evidence" value="ECO:0007669"/>
    <property type="project" value="InterPro"/>
</dbReference>
<dbReference type="PANTHER" id="PTHR46211">
    <property type="entry name" value="GLYCEROPHOSPHORYL DIESTER PHOSPHODIESTERASE"/>
    <property type="match status" value="1"/>
</dbReference>
<feature type="domain" description="GP-PDE" evidence="1">
    <location>
        <begin position="2"/>
        <end position="242"/>
    </location>
</feature>
<keyword evidence="2" id="KW-0614">Plasmid</keyword>
<evidence type="ECO:0000259" key="1">
    <source>
        <dbReference type="PROSITE" id="PS51704"/>
    </source>
</evidence>
<keyword evidence="3" id="KW-1185">Reference proteome</keyword>
<dbReference type="PANTHER" id="PTHR46211:SF14">
    <property type="entry name" value="GLYCEROPHOSPHODIESTER PHOSPHODIESTERASE"/>
    <property type="match status" value="1"/>
</dbReference>
<dbReference type="KEGG" id="ddr:Deide_1p01284"/>
<dbReference type="RefSeq" id="WP_012694692.1">
    <property type="nucleotide sequence ID" value="NC_012527.1"/>
</dbReference>
<dbReference type="CDD" id="cd08565">
    <property type="entry name" value="GDPD_pAtGDE_like"/>
    <property type="match status" value="1"/>
</dbReference>
<dbReference type="Gene3D" id="3.20.20.190">
    <property type="entry name" value="Phosphatidylinositol (PI) phosphodiesterase"/>
    <property type="match status" value="1"/>
</dbReference>
<dbReference type="OrthoDB" id="384721at2"/>
<dbReference type="SUPFAM" id="SSF51695">
    <property type="entry name" value="PLC-like phosphodiesterases"/>
    <property type="match status" value="1"/>
</dbReference>
<organism evidence="2 3">
    <name type="scientific">Deinococcus deserti (strain DSM 17065 / CIP 109153 / LMG 22923 / VCD115)</name>
    <dbReference type="NCBI Taxonomy" id="546414"/>
    <lineage>
        <taxon>Bacteria</taxon>
        <taxon>Thermotogati</taxon>
        <taxon>Deinococcota</taxon>
        <taxon>Deinococci</taxon>
        <taxon>Deinococcales</taxon>
        <taxon>Deinococcaceae</taxon>
        <taxon>Deinococcus</taxon>
    </lineage>
</organism>
<dbReference type="PROSITE" id="PS51704">
    <property type="entry name" value="GP_PDE"/>
    <property type="match status" value="1"/>
</dbReference>
<evidence type="ECO:0000313" key="2">
    <source>
        <dbReference type="EMBL" id="ACO47569.1"/>
    </source>
</evidence>
<dbReference type="InterPro" id="IPR030395">
    <property type="entry name" value="GP_PDE_dom"/>
</dbReference>
<dbReference type="Proteomes" id="UP000002208">
    <property type="component" value="Plasmid 1"/>
</dbReference>
<accession>C1D2D0</accession>
<geneLocation type="plasmid" evidence="3">
    <name>pDeide1</name>
</geneLocation>
<dbReference type="HOGENOM" id="CLU_030006_3_3_0"/>
<protein>
    <submittedName>
        <fullName evidence="2">Putative glycerophosphoryl diester phosphodiesterase</fullName>
    </submittedName>
</protein>
<dbReference type="GO" id="GO:0008081">
    <property type="term" value="F:phosphoric diester hydrolase activity"/>
    <property type="evidence" value="ECO:0007669"/>
    <property type="project" value="InterPro"/>
</dbReference>
<evidence type="ECO:0000313" key="3">
    <source>
        <dbReference type="Proteomes" id="UP000002208"/>
    </source>
</evidence>
<name>C1D2D0_DEIDV</name>
<dbReference type="Pfam" id="PF03009">
    <property type="entry name" value="GDPD"/>
    <property type="match status" value="1"/>
</dbReference>
<dbReference type="AlphaFoldDB" id="C1D2D0"/>
<sequence>MSMIIGHRGSRHLWPENTLEGFGQLVNSGVEGVEFDVHLTADDQVIVIHDATLERTTHSSGPVRTRTLSELQSLRLRDSVEGLPSLEQVLEVFQNSALELHIELKTDSTGQPYPGLEAQVIGTIAQFGLQQRSVLTSFNHEVLQKVRHLDSSARVLRSVDHSTLAQAGGFKQAMIQLEALPDLLVAVEQSLLKETLQQFSARFGADRLGVWVVNHDADLRYWFRQHLRQITTDRVDLALQSRART</sequence>
<gene>
    <name evidence="2" type="ordered locus">Deide_1p01284</name>
</gene>